<keyword evidence="8" id="KW-1185">Reference proteome</keyword>
<dbReference type="GO" id="GO:0016052">
    <property type="term" value="P:carbohydrate catabolic process"/>
    <property type="evidence" value="ECO:0007669"/>
    <property type="project" value="TreeGrafter"/>
</dbReference>
<evidence type="ECO:0000256" key="6">
    <source>
        <dbReference type="HAMAP-Rule" id="MF_00114"/>
    </source>
</evidence>
<dbReference type="Pfam" id="PF01791">
    <property type="entry name" value="DeoC"/>
    <property type="match status" value="1"/>
</dbReference>
<gene>
    <name evidence="6" type="primary">deoC</name>
    <name evidence="7" type="ORF">HW450_06005</name>
</gene>
<dbReference type="AlphaFoldDB" id="A0A7G5FI15"/>
<comment type="pathway">
    <text evidence="6">Carbohydrate degradation; 2-deoxy-D-ribose 1-phosphate degradation; D-glyceraldehyde 3-phosphate and acetaldehyde from 2-deoxy-alpha-D-ribose 1-phosphate: step 2/2.</text>
</comment>
<comment type="subcellular location">
    <subcellularLocation>
        <location evidence="6">Cytoplasm</location>
    </subcellularLocation>
</comment>
<dbReference type="EC" id="4.1.2.4" evidence="6"/>
<comment type="catalytic activity">
    <reaction evidence="5 6">
        <text>2-deoxy-D-ribose 5-phosphate = D-glyceraldehyde 3-phosphate + acetaldehyde</text>
        <dbReference type="Rhea" id="RHEA:12821"/>
        <dbReference type="ChEBI" id="CHEBI:15343"/>
        <dbReference type="ChEBI" id="CHEBI:59776"/>
        <dbReference type="ChEBI" id="CHEBI:62877"/>
        <dbReference type="EC" id="4.1.2.4"/>
    </reaction>
</comment>
<dbReference type="InterPro" id="IPR011343">
    <property type="entry name" value="DeoC"/>
</dbReference>
<evidence type="ECO:0000256" key="2">
    <source>
        <dbReference type="ARBA" id="ARBA00022490"/>
    </source>
</evidence>
<dbReference type="SUPFAM" id="SSF51569">
    <property type="entry name" value="Aldolase"/>
    <property type="match status" value="1"/>
</dbReference>
<organism evidence="7 8">
    <name type="scientific">Corynebacterium hindlerae</name>
    <dbReference type="NCBI Taxonomy" id="699041"/>
    <lineage>
        <taxon>Bacteria</taxon>
        <taxon>Bacillati</taxon>
        <taxon>Actinomycetota</taxon>
        <taxon>Actinomycetes</taxon>
        <taxon>Mycobacteriales</taxon>
        <taxon>Corynebacteriaceae</taxon>
        <taxon>Corynebacterium</taxon>
    </lineage>
</organism>
<dbReference type="RefSeq" id="WP_182387065.1">
    <property type="nucleotide sequence ID" value="NZ_CP059833.1"/>
</dbReference>
<dbReference type="Proteomes" id="UP000515570">
    <property type="component" value="Chromosome"/>
</dbReference>
<comment type="function">
    <text evidence="6">Catalyzes a reversible aldol reaction between acetaldehyde and D-glyceraldehyde 3-phosphate to generate 2-deoxy-D-ribose 5-phosphate.</text>
</comment>
<evidence type="ECO:0000256" key="1">
    <source>
        <dbReference type="ARBA" id="ARBA00010936"/>
    </source>
</evidence>
<dbReference type="InterPro" id="IPR028581">
    <property type="entry name" value="DeoC_typeI"/>
</dbReference>
<accession>A0A7G5FI15</accession>
<protein>
    <recommendedName>
        <fullName evidence="6">Deoxyribose-phosphate aldolase</fullName>
        <shortName evidence="6">DERA</shortName>
        <ecNumber evidence="6">4.1.2.4</ecNumber>
    </recommendedName>
    <alternativeName>
        <fullName evidence="6">2-deoxy-D-ribose 5-phosphate aldolase</fullName>
    </alternativeName>
    <alternativeName>
        <fullName evidence="6">Phosphodeoxyriboaldolase</fullName>
        <shortName evidence="6">Deoxyriboaldolase</shortName>
    </alternativeName>
</protein>
<name>A0A7G5FI15_9CORY</name>
<dbReference type="SMART" id="SM01133">
    <property type="entry name" value="DeoC"/>
    <property type="match status" value="1"/>
</dbReference>
<dbReference type="EMBL" id="CP059833">
    <property type="protein sequence ID" value="QMV86256.1"/>
    <property type="molecule type" value="Genomic_DNA"/>
</dbReference>
<dbReference type="PIRSF" id="PIRSF001357">
    <property type="entry name" value="DeoC"/>
    <property type="match status" value="1"/>
</dbReference>
<dbReference type="Gene3D" id="3.20.20.70">
    <property type="entry name" value="Aldolase class I"/>
    <property type="match status" value="1"/>
</dbReference>
<reference evidence="7 8" key="1">
    <citation type="submission" date="2020-07" db="EMBL/GenBank/DDBJ databases">
        <title>non toxigenic Corynebacterium sp. nov from a clinical source.</title>
        <authorList>
            <person name="Bernier A.-M."/>
            <person name="Bernard K."/>
        </authorList>
    </citation>
    <scope>NUCLEOTIDE SEQUENCE [LARGE SCALE GENOMIC DNA]</scope>
    <source>
        <strain evidence="8">NML 93-0612</strain>
    </source>
</reference>
<evidence type="ECO:0000313" key="7">
    <source>
        <dbReference type="EMBL" id="QMV86256.1"/>
    </source>
</evidence>
<dbReference type="PANTHER" id="PTHR10889">
    <property type="entry name" value="DEOXYRIBOSE-PHOSPHATE ALDOLASE"/>
    <property type="match status" value="1"/>
</dbReference>
<sequence>MSHDLAPLLEYTLLDPLATTRDVAKLAEDAHALGVPTICVPPHLLHAVAESELTVATVCGFPHGTHHPLIKATEARFAVQNGATHIDLVPNLGAISSGDMNQLLSEIVAVREAITDHVTLKVILETAAFPEEKIVMAAQIAEKAGADYVKTSTGFHPAGGATVEAVRLLAQTVRIPIKASGGIRTVEMSRELIAAGASRLGVSRPRDILA</sequence>
<dbReference type="InterPro" id="IPR013785">
    <property type="entry name" value="Aldolase_TIM"/>
</dbReference>
<feature type="active site" description="Schiff-base intermediate with acetaldehyde" evidence="6">
    <location>
        <position position="150"/>
    </location>
</feature>
<dbReference type="GO" id="GO:0006018">
    <property type="term" value="P:2-deoxyribose 1-phosphate catabolic process"/>
    <property type="evidence" value="ECO:0007669"/>
    <property type="project" value="UniProtKB-UniRule"/>
</dbReference>
<dbReference type="GO" id="GO:0009264">
    <property type="term" value="P:deoxyribonucleotide catabolic process"/>
    <property type="evidence" value="ECO:0007669"/>
    <property type="project" value="UniProtKB-UniRule"/>
</dbReference>
<evidence type="ECO:0000256" key="5">
    <source>
        <dbReference type="ARBA" id="ARBA00048791"/>
    </source>
</evidence>
<dbReference type="GO" id="GO:0004139">
    <property type="term" value="F:deoxyribose-phosphate aldolase activity"/>
    <property type="evidence" value="ECO:0007669"/>
    <property type="project" value="UniProtKB-UniRule"/>
</dbReference>
<proteinExistence type="inferred from homology"/>
<dbReference type="InterPro" id="IPR002915">
    <property type="entry name" value="DeoC/FbaB/LacD_aldolase"/>
</dbReference>
<dbReference type="PANTHER" id="PTHR10889:SF1">
    <property type="entry name" value="DEOXYRIBOSE-PHOSPHATE ALDOLASE"/>
    <property type="match status" value="1"/>
</dbReference>
<feature type="active site" description="Proton donor/acceptor" evidence="6">
    <location>
        <position position="178"/>
    </location>
</feature>
<comment type="similarity">
    <text evidence="1 6">Belongs to the DeoC/FbaB aldolase family. DeoC type 1 subfamily.</text>
</comment>
<feature type="active site" description="Proton donor/acceptor" evidence="6">
    <location>
        <position position="87"/>
    </location>
</feature>
<evidence type="ECO:0000256" key="3">
    <source>
        <dbReference type="ARBA" id="ARBA00023239"/>
    </source>
</evidence>
<dbReference type="CDD" id="cd00959">
    <property type="entry name" value="DeoC"/>
    <property type="match status" value="1"/>
</dbReference>
<keyword evidence="2 6" id="KW-0963">Cytoplasm</keyword>
<keyword evidence="4 6" id="KW-0704">Schiff base</keyword>
<evidence type="ECO:0000256" key="4">
    <source>
        <dbReference type="ARBA" id="ARBA00023270"/>
    </source>
</evidence>
<evidence type="ECO:0000313" key="8">
    <source>
        <dbReference type="Proteomes" id="UP000515570"/>
    </source>
</evidence>
<dbReference type="GO" id="GO:0005737">
    <property type="term" value="C:cytoplasm"/>
    <property type="evidence" value="ECO:0007669"/>
    <property type="project" value="UniProtKB-SubCell"/>
</dbReference>
<keyword evidence="3 6" id="KW-0456">Lyase</keyword>
<dbReference type="UniPathway" id="UPA00002">
    <property type="reaction ID" value="UER00468"/>
</dbReference>
<dbReference type="HAMAP" id="MF_00114">
    <property type="entry name" value="DeoC_type1"/>
    <property type="match status" value="1"/>
</dbReference>
<dbReference type="NCBIfam" id="TIGR00126">
    <property type="entry name" value="deoC"/>
    <property type="match status" value="1"/>
</dbReference>